<keyword evidence="3" id="KW-0732">Signal</keyword>
<feature type="domain" description="SusD-like N-terminal" evidence="7">
    <location>
        <begin position="108"/>
        <end position="251"/>
    </location>
</feature>
<evidence type="ECO:0000256" key="3">
    <source>
        <dbReference type="ARBA" id="ARBA00022729"/>
    </source>
</evidence>
<keyword evidence="4" id="KW-0472">Membrane</keyword>
<evidence type="ECO:0000259" key="6">
    <source>
        <dbReference type="Pfam" id="PF07980"/>
    </source>
</evidence>
<dbReference type="Pfam" id="PF14322">
    <property type="entry name" value="SusD-like_3"/>
    <property type="match status" value="1"/>
</dbReference>
<dbReference type="SUPFAM" id="SSF48452">
    <property type="entry name" value="TPR-like"/>
    <property type="match status" value="1"/>
</dbReference>
<protein>
    <submittedName>
        <fullName evidence="8">SusD family</fullName>
    </submittedName>
</protein>
<evidence type="ECO:0000313" key="9">
    <source>
        <dbReference type="Proteomes" id="UP000187464"/>
    </source>
</evidence>
<evidence type="ECO:0000256" key="5">
    <source>
        <dbReference type="ARBA" id="ARBA00023237"/>
    </source>
</evidence>
<name>A0A1R3T127_9BACT</name>
<sequence length="635" mass="73304">MKINIQSTLISLTIGMAIFCSSCVDDLKFGDSFLEKAPGVDVTLDSVFAKAENARYFLWDTYGKLYYALPVYWNDVDNKMNMGMFETLSDSWHSHLSWDGVNRSYYNGTYNANREDTSNDTKFGFSKENTWEAIRKAWLFIENVDRVPDMQQSEKERLKAEAKVIVASRYFDMFRHFGGLPIIDKAYDFSLDESYYQTPRATVEQTVEFMTTLLDDASNVLPWALDEGEISNWDGRFTKAAAMGLKCKILLFAASPLFNDSEPYSRESPQDAVTNHSVWYGGYQPELWEQTLEACEDFFREVNAQGRYGLVQPSAATPSAYREAFRKAYYTRGSGGDNPELLISTRVRYTYGDDYQWNYYFPQSVMNGAFTPTLEYVDMFPLSDGTPFDWNNPDHVDVIFSDRDPRLFETILVNNASYQGRQVELWIGGREAQQGPKTEQGQFATGFGLYKFILDFSSARNRPTLWPYLRIAEIHLIYAEALMMAGRTDEAINEIDKVRGRVGLNGLRESNPGIDYSNQSLLLEAVLNERACELGFEDVRFFDLIRHKRAQDFTKVLHGLRIYRLDENGNVVEVSWSDKPANERGPRPTEFRYEKFQLENSRRSWWTNFNSKWYLSAFPTLEVNKDYGLTQNPGW</sequence>
<dbReference type="InterPro" id="IPR012944">
    <property type="entry name" value="SusD_RagB_dom"/>
</dbReference>
<dbReference type="Pfam" id="PF07980">
    <property type="entry name" value="SusD_RagB"/>
    <property type="match status" value="1"/>
</dbReference>
<keyword evidence="5" id="KW-0998">Cell outer membrane</keyword>
<evidence type="ECO:0000256" key="2">
    <source>
        <dbReference type="ARBA" id="ARBA00006275"/>
    </source>
</evidence>
<keyword evidence="9" id="KW-1185">Reference proteome</keyword>
<dbReference type="STRING" id="1642647.PSM36_0946"/>
<dbReference type="InterPro" id="IPR033985">
    <property type="entry name" value="SusD-like_N"/>
</dbReference>
<comment type="subcellular location">
    <subcellularLocation>
        <location evidence="1">Cell outer membrane</location>
    </subcellularLocation>
</comment>
<dbReference type="AlphaFoldDB" id="A0A1R3T127"/>
<dbReference type="EMBL" id="LT605205">
    <property type="protein sequence ID" value="SCD19772.1"/>
    <property type="molecule type" value="Genomic_DNA"/>
</dbReference>
<reference evidence="8 9" key="1">
    <citation type="submission" date="2016-08" db="EMBL/GenBank/DDBJ databases">
        <authorList>
            <person name="Seilhamer J.J."/>
        </authorList>
    </citation>
    <scope>NUCLEOTIDE SEQUENCE [LARGE SCALE GENOMIC DNA]</scope>
    <source>
        <strain evidence="8">M3/6</strain>
    </source>
</reference>
<gene>
    <name evidence="8" type="ORF">PSM36_0946</name>
</gene>
<dbReference type="RefSeq" id="WP_076929292.1">
    <property type="nucleotide sequence ID" value="NZ_LT605205.1"/>
</dbReference>
<dbReference type="InterPro" id="IPR011990">
    <property type="entry name" value="TPR-like_helical_dom_sf"/>
</dbReference>
<dbReference type="KEGG" id="psac:PSM36_0946"/>
<evidence type="ECO:0000256" key="1">
    <source>
        <dbReference type="ARBA" id="ARBA00004442"/>
    </source>
</evidence>
<dbReference type="Gene3D" id="1.25.40.390">
    <property type="match status" value="1"/>
</dbReference>
<proteinExistence type="inferred from homology"/>
<evidence type="ECO:0000313" key="8">
    <source>
        <dbReference type="EMBL" id="SCD19772.1"/>
    </source>
</evidence>
<evidence type="ECO:0000256" key="4">
    <source>
        <dbReference type="ARBA" id="ARBA00023136"/>
    </source>
</evidence>
<organism evidence="8 9">
    <name type="scientific">Proteiniphilum saccharofermentans</name>
    <dbReference type="NCBI Taxonomy" id="1642647"/>
    <lineage>
        <taxon>Bacteria</taxon>
        <taxon>Pseudomonadati</taxon>
        <taxon>Bacteroidota</taxon>
        <taxon>Bacteroidia</taxon>
        <taxon>Bacteroidales</taxon>
        <taxon>Dysgonomonadaceae</taxon>
        <taxon>Proteiniphilum</taxon>
    </lineage>
</organism>
<dbReference type="Proteomes" id="UP000187464">
    <property type="component" value="Chromosome I"/>
</dbReference>
<feature type="domain" description="RagB/SusD" evidence="6">
    <location>
        <begin position="355"/>
        <end position="635"/>
    </location>
</feature>
<evidence type="ECO:0000259" key="7">
    <source>
        <dbReference type="Pfam" id="PF14322"/>
    </source>
</evidence>
<dbReference type="GO" id="GO:0009279">
    <property type="term" value="C:cell outer membrane"/>
    <property type="evidence" value="ECO:0007669"/>
    <property type="project" value="UniProtKB-SubCell"/>
</dbReference>
<comment type="similarity">
    <text evidence="2">Belongs to the SusD family.</text>
</comment>
<accession>A0A1R3T127</accession>